<evidence type="ECO:0000256" key="1">
    <source>
        <dbReference type="SAM" id="MobiDB-lite"/>
    </source>
</evidence>
<dbReference type="GeneID" id="17255907"/>
<dbReference type="HOGENOM" id="CLU_708701_0_0_1"/>
<evidence type="ECO:0008006" key="4">
    <source>
        <dbReference type="Google" id="ProtNLM"/>
    </source>
</evidence>
<organism evidence="2 3">
    <name type="scientific">Emiliania huxleyi (strain CCMP1516)</name>
    <dbReference type="NCBI Taxonomy" id="280463"/>
    <lineage>
        <taxon>Eukaryota</taxon>
        <taxon>Haptista</taxon>
        <taxon>Haptophyta</taxon>
        <taxon>Prymnesiophyceae</taxon>
        <taxon>Isochrysidales</taxon>
        <taxon>Noelaerhabdaceae</taxon>
        <taxon>Emiliania</taxon>
    </lineage>
</organism>
<protein>
    <recommendedName>
        <fullName evidence="4">BZIP domain-containing protein</fullName>
    </recommendedName>
</protein>
<accession>A0A0D3IEV2</accession>
<dbReference type="PaxDb" id="2903-EOD09787"/>
<dbReference type="Proteomes" id="UP000013827">
    <property type="component" value="Unassembled WGS sequence"/>
</dbReference>
<dbReference type="KEGG" id="ehx:EMIHUDRAFT_452817"/>
<keyword evidence="3" id="KW-1185">Reference proteome</keyword>
<evidence type="ECO:0000313" key="3">
    <source>
        <dbReference type="Proteomes" id="UP000013827"/>
    </source>
</evidence>
<sequence>MQAPALRGGLRPNYSSNSLAAAEQLEALVRHASAGGADVSHDVLFDAALGEHGADHLACVGPPASSMGPAMAPPLQYAHAPGRNPFAALDPSFAGLPAGMGQGMAPALDSLGLPGGGAGLGGVQSSMNAPVRDAVAMNAVLRQADGAGGILGAMQPGGCMGGGAMNLLSPYAGPPAGYVGHGDDSSDSAAPRIVDAFDVTAAPSGPNGAADPSVVGVVRTATSGPLALQQNLEVQEGTLRAQMELQRQLSQQLQAQQRLQSEMEAMMQGRSGDEDDDAASVKMAALLRMKQKLQSEQGHLRMQHDLLTQLNQLVLPLGKSAESSSDDGNAADAESSAGAKEWAGVDADSEAETPRAAAAAAVAAAAYAVCAAAAPSTSLPVALPASVKME</sequence>
<proteinExistence type="predicted"/>
<dbReference type="EnsemblProtists" id="EOD09787">
    <property type="protein sequence ID" value="EOD09787"/>
    <property type="gene ID" value="EMIHUDRAFT_452817"/>
</dbReference>
<reference evidence="3" key="1">
    <citation type="journal article" date="2013" name="Nature">
        <title>Pan genome of the phytoplankton Emiliania underpins its global distribution.</title>
        <authorList>
            <person name="Read B.A."/>
            <person name="Kegel J."/>
            <person name="Klute M.J."/>
            <person name="Kuo A."/>
            <person name="Lefebvre S.C."/>
            <person name="Maumus F."/>
            <person name="Mayer C."/>
            <person name="Miller J."/>
            <person name="Monier A."/>
            <person name="Salamov A."/>
            <person name="Young J."/>
            <person name="Aguilar M."/>
            <person name="Claverie J.M."/>
            <person name="Frickenhaus S."/>
            <person name="Gonzalez K."/>
            <person name="Herman E.K."/>
            <person name="Lin Y.C."/>
            <person name="Napier J."/>
            <person name="Ogata H."/>
            <person name="Sarno A.F."/>
            <person name="Shmutz J."/>
            <person name="Schroeder D."/>
            <person name="de Vargas C."/>
            <person name="Verret F."/>
            <person name="von Dassow P."/>
            <person name="Valentin K."/>
            <person name="Van de Peer Y."/>
            <person name="Wheeler G."/>
            <person name="Dacks J.B."/>
            <person name="Delwiche C.F."/>
            <person name="Dyhrman S.T."/>
            <person name="Glockner G."/>
            <person name="John U."/>
            <person name="Richards T."/>
            <person name="Worden A.Z."/>
            <person name="Zhang X."/>
            <person name="Grigoriev I.V."/>
            <person name="Allen A.E."/>
            <person name="Bidle K."/>
            <person name="Borodovsky M."/>
            <person name="Bowler C."/>
            <person name="Brownlee C."/>
            <person name="Cock J.M."/>
            <person name="Elias M."/>
            <person name="Gladyshev V.N."/>
            <person name="Groth M."/>
            <person name="Guda C."/>
            <person name="Hadaegh A."/>
            <person name="Iglesias-Rodriguez M.D."/>
            <person name="Jenkins J."/>
            <person name="Jones B.M."/>
            <person name="Lawson T."/>
            <person name="Leese F."/>
            <person name="Lindquist E."/>
            <person name="Lobanov A."/>
            <person name="Lomsadze A."/>
            <person name="Malik S.B."/>
            <person name="Marsh M.E."/>
            <person name="Mackinder L."/>
            <person name="Mock T."/>
            <person name="Mueller-Roeber B."/>
            <person name="Pagarete A."/>
            <person name="Parker M."/>
            <person name="Probert I."/>
            <person name="Quesneville H."/>
            <person name="Raines C."/>
            <person name="Rensing S.A."/>
            <person name="Riano-Pachon D.M."/>
            <person name="Richier S."/>
            <person name="Rokitta S."/>
            <person name="Shiraiwa Y."/>
            <person name="Soanes D.M."/>
            <person name="van der Giezen M."/>
            <person name="Wahlund T.M."/>
            <person name="Williams B."/>
            <person name="Wilson W."/>
            <person name="Wolfe G."/>
            <person name="Wurch L.L."/>
        </authorList>
    </citation>
    <scope>NUCLEOTIDE SEQUENCE</scope>
</reference>
<evidence type="ECO:0000313" key="2">
    <source>
        <dbReference type="EnsemblProtists" id="EOD09787"/>
    </source>
</evidence>
<name>A0A0D3IEV2_EMIH1</name>
<dbReference type="AlphaFoldDB" id="A0A0D3IEV2"/>
<feature type="region of interest" description="Disordered" evidence="1">
    <location>
        <begin position="319"/>
        <end position="356"/>
    </location>
</feature>
<dbReference type="RefSeq" id="XP_005762216.1">
    <property type="nucleotide sequence ID" value="XM_005762159.1"/>
</dbReference>
<reference evidence="2" key="2">
    <citation type="submission" date="2024-10" db="UniProtKB">
        <authorList>
            <consortium name="EnsemblProtists"/>
        </authorList>
    </citation>
    <scope>IDENTIFICATION</scope>
</reference>